<gene>
    <name evidence="1" type="ORF">CLV42_10416</name>
</gene>
<protein>
    <submittedName>
        <fullName evidence="1">Uncharacterized protein</fullName>
    </submittedName>
</protein>
<reference evidence="1 2" key="1">
    <citation type="submission" date="2018-03" db="EMBL/GenBank/DDBJ databases">
        <title>Genomic Encyclopedia of Archaeal and Bacterial Type Strains, Phase II (KMG-II): from individual species to whole genera.</title>
        <authorList>
            <person name="Goeker M."/>
        </authorList>
    </citation>
    <scope>NUCLEOTIDE SEQUENCE [LARGE SCALE GENOMIC DNA]</scope>
    <source>
        <strain evidence="1 2">DSM 18107</strain>
    </source>
</reference>
<dbReference type="RefSeq" id="WP_106601960.1">
    <property type="nucleotide sequence ID" value="NZ_PYGK01000004.1"/>
</dbReference>
<sequence length="101" mass="11812">MKKKDEVIRIISKRIFIRYSECPMLEDCKDIEVDIPLLPLPGNLFDGGFFLNEDQRARIDTQHVHLFVADVKHEFHDMVQYCIIVLQLISVKMTPLNQSPN</sequence>
<proteinExistence type="predicted"/>
<comment type="caution">
    <text evidence="1">The sequence shown here is derived from an EMBL/GenBank/DDBJ whole genome shotgun (WGS) entry which is preliminary data.</text>
</comment>
<dbReference type="Proteomes" id="UP000240978">
    <property type="component" value="Unassembled WGS sequence"/>
</dbReference>
<dbReference type="AlphaFoldDB" id="A0A2P8GCM2"/>
<keyword evidence="2" id="KW-1185">Reference proteome</keyword>
<evidence type="ECO:0000313" key="1">
    <source>
        <dbReference type="EMBL" id="PSL31723.1"/>
    </source>
</evidence>
<evidence type="ECO:0000313" key="2">
    <source>
        <dbReference type="Proteomes" id="UP000240978"/>
    </source>
</evidence>
<organism evidence="1 2">
    <name type="scientific">Chitinophaga ginsengisoli</name>
    <dbReference type="NCBI Taxonomy" id="363837"/>
    <lineage>
        <taxon>Bacteria</taxon>
        <taxon>Pseudomonadati</taxon>
        <taxon>Bacteroidota</taxon>
        <taxon>Chitinophagia</taxon>
        <taxon>Chitinophagales</taxon>
        <taxon>Chitinophagaceae</taxon>
        <taxon>Chitinophaga</taxon>
    </lineage>
</organism>
<accession>A0A2P8GCM2</accession>
<dbReference type="OrthoDB" id="674308at2"/>
<name>A0A2P8GCM2_9BACT</name>
<dbReference type="EMBL" id="PYGK01000004">
    <property type="protein sequence ID" value="PSL31723.1"/>
    <property type="molecule type" value="Genomic_DNA"/>
</dbReference>